<keyword evidence="1" id="KW-0812">Transmembrane</keyword>
<gene>
    <name evidence="2" type="ORF">F4V91_18870</name>
</gene>
<dbReference type="AlphaFoldDB" id="A0A6A1TTV7"/>
<sequence length="64" mass="7022">MSQESSVPKSLGAKDSLKELKSLTAQTRRGWIPVTSTGMREYGVAAAIIVTGPLYYFLIEAFQK</sequence>
<dbReference type="Proteomes" id="UP000386575">
    <property type="component" value="Unassembled WGS sequence"/>
</dbReference>
<evidence type="ECO:0000256" key="1">
    <source>
        <dbReference type="SAM" id="Phobius"/>
    </source>
</evidence>
<evidence type="ECO:0000313" key="2">
    <source>
        <dbReference type="EMBL" id="KAB1088301.1"/>
    </source>
</evidence>
<proteinExistence type="predicted"/>
<organism evidence="2 3">
    <name type="scientific">Neorhizobium galegae</name>
    <name type="common">Rhizobium galegae</name>
    <dbReference type="NCBI Taxonomy" id="399"/>
    <lineage>
        <taxon>Bacteria</taxon>
        <taxon>Pseudomonadati</taxon>
        <taxon>Pseudomonadota</taxon>
        <taxon>Alphaproteobacteria</taxon>
        <taxon>Hyphomicrobiales</taxon>
        <taxon>Rhizobiaceae</taxon>
        <taxon>Rhizobium/Agrobacterium group</taxon>
        <taxon>Neorhizobium</taxon>
    </lineage>
</organism>
<protein>
    <submittedName>
        <fullName evidence="2">Uncharacterized protein</fullName>
    </submittedName>
</protein>
<evidence type="ECO:0000313" key="3">
    <source>
        <dbReference type="Proteomes" id="UP000386575"/>
    </source>
</evidence>
<accession>A0A6A1TTV7</accession>
<name>A0A6A1TTV7_NEOGA</name>
<comment type="caution">
    <text evidence="2">The sequence shown here is derived from an EMBL/GenBank/DDBJ whole genome shotgun (WGS) entry which is preliminary data.</text>
</comment>
<keyword evidence="1" id="KW-1133">Transmembrane helix</keyword>
<reference evidence="2 3" key="1">
    <citation type="submission" date="2019-09" db="EMBL/GenBank/DDBJ databases">
        <title>Genome sequencing of Ng87 strain.</title>
        <authorList>
            <person name="Karasev E.S."/>
            <person name="Andronov E."/>
        </authorList>
    </citation>
    <scope>NUCLEOTIDE SEQUENCE [LARGE SCALE GENOMIC DNA]</scope>
    <source>
        <strain evidence="2 3">Ng87</strain>
    </source>
</reference>
<feature type="transmembrane region" description="Helical" evidence="1">
    <location>
        <begin position="42"/>
        <end position="59"/>
    </location>
</feature>
<keyword evidence="1" id="KW-0472">Membrane</keyword>
<dbReference type="EMBL" id="VZUL01000002">
    <property type="protein sequence ID" value="KAB1088301.1"/>
    <property type="molecule type" value="Genomic_DNA"/>
</dbReference>